<keyword evidence="3" id="KW-1185">Reference proteome</keyword>
<proteinExistence type="predicted"/>
<dbReference type="AlphaFoldDB" id="A0A8H4N7W3"/>
<comment type="caution">
    <text evidence="2">The sequence shown here is derived from an EMBL/GenBank/DDBJ whole genome shotgun (WGS) entry which is preliminary data.</text>
</comment>
<organism evidence="2 3">
    <name type="scientific">Botryosphaeria dothidea</name>
    <dbReference type="NCBI Taxonomy" id="55169"/>
    <lineage>
        <taxon>Eukaryota</taxon>
        <taxon>Fungi</taxon>
        <taxon>Dikarya</taxon>
        <taxon>Ascomycota</taxon>
        <taxon>Pezizomycotina</taxon>
        <taxon>Dothideomycetes</taxon>
        <taxon>Dothideomycetes incertae sedis</taxon>
        <taxon>Botryosphaeriales</taxon>
        <taxon>Botryosphaeriaceae</taxon>
        <taxon>Botryosphaeria</taxon>
    </lineage>
</organism>
<dbReference type="Proteomes" id="UP000572817">
    <property type="component" value="Unassembled WGS sequence"/>
</dbReference>
<evidence type="ECO:0000313" key="2">
    <source>
        <dbReference type="EMBL" id="KAF4309131.1"/>
    </source>
</evidence>
<evidence type="ECO:0000313" key="3">
    <source>
        <dbReference type="Proteomes" id="UP000572817"/>
    </source>
</evidence>
<gene>
    <name evidence="2" type="ORF">GTA08_BOTSDO02147</name>
</gene>
<protein>
    <submittedName>
        <fullName evidence="2">Uncharacterized protein</fullName>
    </submittedName>
</protein>
<reference evidence="2" key="1">
    <citation type="submission" date="2020-04" db="EMBL/GenBank/DDBJ databases">
        <title>Genome Assembly and Annotation of Botryosphaeria dothidea sdau 11-99, a Latent Pathogen of Apple Fruit Ring Rot in China.</title>
        <authorList>
            <person name="Yu C."/>
            <person name="Diao Y."/>
            <person name="Lu Q."/>
            <person name="Zhao J."/>
            <person name="Cui S."/>
            <person name="Peng C."/>
            <person name="He B."/>
            <person name="Liu H."/>
        </authorList>
    </citation>
    <scope>NUCLEOTIDE SEQUENCE [LARGE SCALE GENOMIC DNA]</scope>
    <source>
        <strain evidence="2">Sdau11-99</strain>
    </source>
</reference>
<accession>A0A8H4N7W3</accession>
<name>A0A8H4N7W3_9PEZI</name>
<feature type="region of interest" description="Disordered" evidence="1">
    <location>
        <begin position="1"/>
        <end position="20"/>
    </location>
</feature>
<evidence type="ECO:0000256" key="1">
    <source>
        <dbReference type="SAM" id="MobiDB-lite"/>
    </source>
</evidence>
<dbReference type="EMBL" id="WWBZ02000016">
    <property type="protein sequence ID" value="KAF4309131.1"/>
    <property type="molecule type" value="Genomic_DNA"/>
</dbReference>
<sequence length="343" mass="39156">MPHINTSDPLPGPIKTQPRLTSMSEIPRTNAASPESRQSHDDHPSRCLLTDLPLDVFRDVIEWLAHMSRDNFDMPTLLDLRLLCRAFDAEILEAIVRLPPVDVSHLTNRQLSIPRLLYKRIITEKVYDEFNVYGAAIPVIRKTAAALNAALDNPIEQFEHSMRNILIDMCVRNCEDLILVSGNSIGWLGTPGWAAIENGMIHMEIHMLRTEFEDGWNEPINWADNLFEGACMTNDVEIARTLLDMNFEFAIHHDGLGLNRAVRECHYEVLDVVIDHDSNHKLLMSIEDFVVEKFSESHSEPMLRFLYERCAKKKCLPSGRELLTSAKQEQNLQLLLDLGQNPN</sequence>